<proteinExistence type="predicted"/>
<organism evidence="3">
    <name type="scientific">Drosophila sechellia</name>
    <name type="common">Fruit fly</name>
    <dbReference type="NCBI Taxonomy" id="7238"/>
    <lineage>
        <taxon>Eukaryota</taxon>
        <taxon>Metazoa</taxon>
        <taxon>Ecdysozoa</taxon>
        <taxon>Arthropoda</taxon>
        <taxon>Hexapoda</taxon>
        <taxon>Insecta</taxon>
        <taxon>Pterygota</taxon>
        <taxon>Neoptera</taxon>
        <taxon>Endopterygota</taxon>
        <taxon>Diptera</taxon>
        <taxon>Brachycera</taxon>
        <taxon>Muscomorpha</taxon>
        <taxon>Ephydroidea</taxon>
        <taxon>Drosophilidae</taxon>
        <taxon>Drosophila</taxon>
        <taxon>Sophophora</taxon>
    </lineage>
</organism>
<feature type="region of interest" description="Disordered" evidence="1">
    <location>
        <begin position="95"/>
        <end position="120"/>
    </location>
</feature>
<reference evidence="2 3" key="1">
    <citation type="journal article" date="2007" name="Nature">
        <title>Evolution of genes and genomes on the Drosophila phylogeny.</title>
        <authorList>
            <consortium name="Drosophila 12 Genomes Consortium"/>
            <person name="Clark A.G."/>
            <person name="Eisen M.B."/>
            <person name="Smith D.R."/>
            <person name="Bergman C.M."/>
            <person name="Oliver B."/>
            <person name="Markow T.A."/>
            <person name="Kaufman T.C."/>
            <person name="Kellis M."/>
            <person name="Gelbart W."/>
            <person name="Iyer V.N."/>
            <person name="Pollard D.A."/>
            <person name="Sackton T.B."/>
            <person name="Larracuente A.M."/>
            <person name="Singh N.D."/>
            <person name="Abad J.P."/>
            <person name="Abt D.N."/>
            <person name="Adryan B."/>
            <person name="Aguade M."/>
            <person name="Akashi H."/>
            <person name="Anderson W.W."/>
            <person name="Aquadro C.F."/>
            <person name="Ardell D.H."/>
            <person name="Arguello R."/>
            <person name="Artieri C.G."/>
            <person name="Barbash D.A."/>
            <person name="Barker D."/>
            <person name="Barsanti P."/>
            <person name="Batterham P."/>
            <person name="Batzoglou S."/>
            <person name="Begun D."/>
            <person name="Bhutkar A."/>
            <person name="Blanco E."/>
            <person name="Bosak S.A."/>
            <person name="Bradley R.K."/>
            <person name="Brand A.D."/>
            <person name="Brent M.R."/>
            <person name="Brooks A.N."/>
            <person name="Brown R.H."/>
            <person name="Butlin R.K."/>
            <person name="Caggese C."/>
            <person name="Calvi B.R."/>
            <person name="Bernardo de Carvalho A."/>
            <person name="Caspi A."/>
            <person name="Castrezana S."/>
            <person name="Celniker S.E."/>
            <person name="Chang J.L."/>
            <person name="Chapple C."/>
            <person name="Chatterji S."/>
            <person name="Chinwalla A."/>
            <person name="Civetta A."/>
            <person name="Clifton S.W."/>
            <person name="Comeron J.M."/>
            <person name="Costello J.C."/>
            <person name="Coyne J.A."/>
            <person name="Daub J."/>
            <person name="David R.G."/>
            <person name="Delcher A.L."/>
            <person name="Delehaunty K."/>
            <person name="Do C.B."/>
            <person name="Ebling H."/>
            <person name="Edwards K."/>
            <person name="Eickbush T."/>
            <person name="Evans J.D."/>
            <person name="Filipski A."/>
            <person name="Findeiss S."/>
            <person name="Freyhult E."/>
            <person name="Fulton L."/>
            <person name="Fulton R."/>
            <person name="Garcia A.C."/>
            <person name="Gardiner A."/>
            <person name="Garfield D.A."/>
            <person name="Garvin B.E."/>
            <person name="Gibson G."/>
            <person name="Gilbert D."/>
            <person name="Gnerre S."/>
            <person name="Godfrey J."/>
            <person name="Good R."/>
            <person name="Gotea V."/>
            <person name="Gravely B."/>
            <person name="Greenberg A.J."/>
            <person name="Griffiths-Jones S."/>
            <person name="Gross S."/>
            <person name="Guigo R."/>
            <person name="Gustafson E.A."/>
            <person name="Haerty W."/>
            <person name="Hahn M.W."/>
            <person name="Halligan D.L."/>
            <person name="Halpern A.L."/>
            <person name="Halter G.M."/>
            <person name="Han M.V."/>
            <person name="Heger A."/>
            <person name="Hillier L."/>
            <person name="Hinrichs A.S."/>
            <person name="Holmes I."/>
            <person name="Hoskins R.A."/>
            <person name="Hubisz M.J."/>
            <person name="Hultmark D."/>
            <person name="Huntley M.A."/>
            <person name="Jaffe D.B."/>
            <person name="Jagadeeshan S."/>
            <person name="Jeck W.R."/>
            <person name="Johnson J."/>
            <person name="Jones C.D."/>
            <person name="Jordan W.C."/>
            <person name="Karpen G.H."/>
            <person name="Kataoka E."/>
            <person name="Keightley P.D."/>
            <person name="Kheradpour P."/>
            <person name="Kirkness E.F."/>
            <person name="Koerich L.B."/>
            <person name="Kristiansen K."/>
            <person name="Kudrna D."/>
            <person name="Kulathinal R.J."/>
            <person name="Kumar S."/>
            <person name="Kwok R."/>
            <person name="Lander E."/>
            <person name="Langley C.H."/>
            <person name="Lapoint R."/>
            <person name="Lazzaro B.P."/>
            <person name="Lee S.J."/>
            <person name="Levesque L."/>
            <person name="Li R."/>
            <person name="Lin C.F."/>
            <person name="Lin M.F."/>
            <person name="Lindblad-Toh K."/>
            <person name="Llopart A."/>
            <person name="Long M."/>
            <person name="Low L."/>
            <person name="Lozovsky E."/>
            <person name="Lu J."/>
            <person name="Luo M."/>
            <person name="Machado C.A."/>
            <person name="Makalowski W."/>
            <person name="Marzo M."/>
            <person name="Matsuda M."/>
            <person name="Matzkin L."/>
            <person name="McAllister B."/>
            <person name="McBride C.S."/>
            <person name="McKernan B."/>
            <person name="McKernan K."/>
            <person name="Mendez-Lago M."/>
            <person name="Minx P."/>
            <person name="Mollenhauer M.U."/>
            <person name="Montooth K."/>
            <person name="Mount S.M."/>
            <person name="Mu X."/>
            <person name="Myers E."/>
            <person name="Negre B."/>
            <person name="Newfeld S."/>
            <person name="Nielsen R."/>
            <person name="Noor M.A."/>
            <person name="O'Grady P."/>
            <person name="Pachter L."/>
            <person name="Papaceit M."/>
            <person name="Parisi M.J."/>
            <person name="Parisi M."/>
            <person name="Parts L."/>
            <person name="Pedersen J.S."/>
            <person name="Pesole G."/>
            <person name="Phillippy A.M."/>
            <person name="Ponting C.P."/>
            <person name="Pop M."/>
            <person name="Porcelli D."/>
            <person name="Powell J.R."/>
            <person name="Prohaska S."/>
            <person name="Pruitt K."/>
            <person name="Puig M."/>
            <person name="Quesneville H."/>
            <person name="Ram K.R."/>
            <person name="Rand D."/>
            <person name="Rasmussen M.D."/>
            <person name="Reed L.K."/>
            <person name="Reenan R."/>
            <person name="Reily A."/>
            <person name="Remington K.A."/>
            <person name="Rieger T.T."/>
            <person name="Ritchie M.G."/>
            <person name="Robin C."/>
            <person name="Rogers Y.H."/>
            <person name="Rohde C."/>
            <person name="Rozas J."/>
            <person name="Rubenfield M.J."/>
            <person name="Ruiz A."/>
            <person name="Russo S."/>
            <person name="Salzberg S.L."/>
            <person name="Sanchez-Gracia A."/>
            <person name="Saranga D.J."/>
            <person name="Sato H."/>
            <person name="Schaeffer S.W."/>
            <person name="Schatz M.C."/>
            <person name="Schlenke T."/>
            <person name="Schwartz R."/>
            <person name="Segarra C."/>
            <person name="Singh R.S."/>
            <person name="Sirot L."/>
            <person name="Sirota M."/>
            <person name="Sisneros N.B."/>
            <person name="Smith C.D."/>
            <person name="Smith T.F."/>
            <person name="Spieth J."/>
            <person name="Stage D.E."/>
            <person name="Stark A."/>
            <person name="Stephan W."/>
            <person name="Strausberg R.L."/>
            <person name="Strempel S."/>
            <person name="Sturgill D."/>
            <person name="Sutton G."/>
            <person name="Sutton G.G."/>
            <person name="Tao W."/>
            <person name="Teichmann S."/>
            <person name="Tobari Y.N."/>
            <person name="Tomimura Y."/>
            <person name="Tsolas J.M."/>
            <person name="Valente V.L."/>
            <person name="Venter E."/>
            <person name="Venter J.C."/>
            <person name="Vicario S."/>
            <person name="Vieira F.G."/>
            <person name="Vilella A.J."/>
            <person name="Villasante A."/>
            <person name="Walenz B."/>
            <person name="Wang J."/>
            <person name="Wasserman M."/>
            <person name="Watts T."/>
            <person name="Wilson D."/>
            <person name="Wilson R.K."/>
            <person name="Wing R.A."/>
            <person name="Wolfner M.F."/>
            <person name="Wong A."/>
            <person name="Wong G.K."/>
            <person name="Wu C.I."/>
            <person name="Wu G."/>
            <person name="Yamamoto D."/>
            <person name="Yang H.P."/>
            <person name="Yang S.P."/>
            <person name="Yorke J.A."/>
            <person name="Yoshida K."/>
            <person name="Zdobnov E."/>
            <person name="Zhang P."/>
            <person name="Zhang Y."/>
            <person name="Zimin A.V."/>
            <person name="Baldwin J."/>
            <person name="Abdouelleil A."/>
            <person name="Abdulkadir J."/>
            <person name="Abebe A."/>
            <person name="Abera B."/>
            <person name="Abreu J."/>
            <person name="Acer S.C."/>
            <person name="Aftuck L."/>
            <person name="Alexander A."/>
            <person name="An P."/>
            <person name="Anderson E."/>
            <person name="Anderson S."/>
            <person name="Arachi H."/>
            <person name="Azer M."/>
            <person name="Bachantsang P."/>
            <person name="Barry A."/>
            <person name="Bayul T."/>
            <person name="Berlin A."/>
            <person name="Bessette D."/>
            <person name="Bloom T."/>
            <person name="Blye J."/>
            <person name="Boguslavskiy L."/>
            <person name="Bonnet C."/>
            <person name="Boukhgalter B."/>
            <person name="Bourzgui I."/>
            <person name="Brown A."/>
            <person name="Cahill P."/>
            <person name="Channer S."/>
            <person name="Cheshatsang Y."/>
            <person name="Chuda L."/>
            <person name="Citroen M."/>
            <person name="Collymore A."/>
            <person name="Cooke P."/>
            <person name="Costello M."/>
            <person name="D'Aco K."/>
            <person name="Daza R."/>
            <person name="De Haan G."/>
            <person name="DeGray S."/>
            <person name="DeMaso C."/>
            <person name="Dhargay N."/>
            <person name="Dooley K."/>
            <person name="Dooley E."/>
            <person name="Doricent M."/>
            <person name="Dorje P."/>
            <person name="Dorjee K."/>
            <person name="Dupes A."/>
            <person name="Elong R."/>
            <person name="Falk J."/>
            <person name="Farina A."/>
            <person name="Faro S."/>
            <person name="Ferguson D."/>
            <person name="Fisher S."/>
            <person name="Foley C.D."/>
            <person name="Franke A."/>
            <person name="Friedrich D."/>
            <person name="Gadbois L."/>
            <person name="Gearin G."/>
            <person name="Gearin C.R."/>
            <person name="Giannoukos G."/>
            <person name="Goode T."/>
            <person name="Graham J."/>
            <person name="Grandbois E."/>
            <person name="Grewal S."/>
            <person name="Gyaltsen K."/>
            <person name="Hafez N."/>
            <person name="Hagos B."/>
            <person name="Hall J."/>
            <person name="Henson C."/>
            <person name="Hollinger A."/>
            <person name="Honan T."/>
            <person name="Huard M.D."/>
            <person name="Hughes L."/>
            <person name="Hurhula B."/>
            <person name="Husby M.E."/>
            <person name="Kamat A."/>
            <person name="Kanga B."/>
            <person name="Kashin S."/>
            <person name="Khazanovich D."/>
            <person name="Kisner P."/>
            <person name="Lance K."/>
            <person name="Lara M."/>
            <person name="Lee W."/>
            <person name="Lennon N."/>
            <person name="Letendre F."/>
            <person name="LeVine R."/>
            <person name="Lipovsky A."/>
            <person name="Liu X."/>
            <person name="Liu J."/>
            <person name="Liu S."/>
            <person name="Lokyitsang T."/>
            <person name="Lokyitsang Y."/>
            <person name="Lubonja R."/>
            <person name="Lui A."/>
            <person name="MacDonald P."/>
            <person name="Magnisalis V."/>
            <person name="Maru K."/>
            <person name="Matthews C."/>
            <person name="McCusker W."/>
            <person name="McDonough S."/>
            <person name="Mehta T."/>
            <person name="Meldrim J."/>
            <person name="Meneus L."/>
            <person name="Mihai O."/>
            <person name="Mihalev A."/>
            <person name="Mihova T."/>
            <person name="Mittelman R."/>
            <person name="Mlenga V."/>
            <person name="Montmayeur A."/>
            <person name="Mulrain L."/>
            <person name="Navidi A."/>
            <person name="Naylor J."/>
            <person name="Negash T."/>
            <person name="Nguyen T."/>
            <person name="Nguyen N."/>
            <person name="Nicol R."/>
            <person name="Norbu C."/>
            <person name="Norbu N."/>
            <person name="Novod N."/>
            <person name="O'Neill B."/>
            <person name="Osman S."/>
            <person name="Markiewicz E."/>
            <person name="Oyono O.L."/>
            <person name="Patti C."/>
            <person name="Phunkhang P."/>
            <person name="Pierre F."/>
            <person name="Priest M."/>
            <person name="Raghuraman S."/>
            <person name="Rege F."/>
            <person name="Reyes R."/>
            <person name="Rise C."/>
            <person name="Rogov P."/>
            <person name="Ross K."/>
            <person name="Ryan E."/>
            <person name="Settipalli S."/>
            <person name="Shea T."/>
            <person name="Sherpa N."/>
            <person name="Shi L."/>
            <person name="Shih D."/>
            <person name="Sparrow T."/>
            <person name="Spaulding J."/>
            <person name="Stalker J."/>
            <person name="Stange-Thomann N."/>
            <person name="Stavropoulos S."/>
            <person name="Stone C."/>
            <person name="Strader C."/>
            <person name="Tesfaye S."/>
            <person name="Thomson T."/>
            <person name="Thoulutsang Y."/>
            <person name="Thoulutsang D."/>
            <person name="Topham K."/>
            <person name="Topping I."/>
            <person name="Tsamla T."/>
            <person name="Vassiliev H."/>
            <person name="Vo A."/>
            <person name="Wangchuk T."/>
            <person name="Wangdi T."/>
            <person name="Weiand M."/>
            <person name="Wilkinson J."/>
            <person name="Wilson A."/>
            <person name="Yadav S."/>
            <person name="Young G."/>
            <person name="Yu Q."/>
            <person name="Zembek L."/>
            <person name="Zhong D."/>
            <person name="Zimmer A."/>
            <person name="Zwirko Z."/>
            <person name="Jaffe D.B."/>
            <person name="Alvarez P."/>
            <person name="Brockman W."/>
            <person name="Butler J."/>
            <person name="Chin C."/>
            <person name="Gnerre S."/>
            <person name="Grabherr M."/>
            <person name="Kleber M."/>
            <person name="Mauceli E."/>
            <person name="MacCallum I."/>
        </authorList>
    </citation>
    <scope>NUCLEOTIDE SEQUENCE [LARGE SCALE GENOMIC DNA]</scope>
    <source>
        <strain evidence="3">Rob3c / Tucson 14021-0248.25</strain>
    </source>
</reference>
<accession>B4IDJ5</accession>
<protein>
    <submittedName>
        <fullName evidence="2">GM11389</fullName>
    </submittedName>
</protein>
<gene>
    <name evidence="2" type="primary">Dsec\GM11389</name>
    <name evidence="2" type="ORF">Dsec_GM11389</name>
</gene>
<evidence type="ECO:0000313" key="2">
    <source>
        <dbReference type="EMBL" id="EDW45653.1"/>
    </source>
</evidence>
<dbReference type="Proteomes" id="UP000001292">
    <property type="component" value="Unassembled WGS sequence"/>
</dbReference>
<dbReference type="EMBL" id="CH480830">
    <property type="protein sequence ID" value="EDW45653.1"/>
    <property type="molecule type" value="Genomic_DNA"/>
</dbReference>
<dbReference type="AlphaFoldDB" id="B4IDJ5"/>
<sequence>MYHQNMQISDIRTLGHSDSATLNSVTGYGVWVMDSELWITGQGSGIGTQESLFAVSGPCPVGTTSTPAAFGHFKSVTLQQILLLCLKFGFLSPKRHSTPPSLPRPPASHVVPNGAKPAHF</sequence>
<dbReference type="HOGENOM" id="CLU_2052047_0_0_1"/>
<name>B4IDJ5_DROSE</name>
<evidence type="ECO:0000313" key="3">
    <source>
        <dbReference type="Proteomes" id="UP000001292"/>
    </source>
</evidence>
<keyword evidence="3" id="KW-1185">Reference proteome</keyword>
<evidence type="ECO:0000256" key="1">
    <source>
        <dbReference type="SAM" id="MobiDB-lite"/>
    </source>
</evidence>